<reference evidence="3 4" key="1">
    <citation type="submission" date="2019-06" db="EMBL/GenBank/DDBJ databases">
        <title>Whole genome shotgun sequence of Streptomyces spinoverrucosus NBRC 14228.</title>
        <authorList>
            <person name="Hosoyama A."/>
            <person name="Uohara A."/>
            <person name="Ohji S."/>
            <person name="Ichikawa N."/>
        </authorList>
    </citation>
    <scope>NUCLEOTIDE SEQUENCE [LARGE SCALE GENOMIC DNA]</scope>
    <source>
        <strain evidence="3 4">NBRC 14228</strain>
    </source>
</reference>
<feature type="domain" description="Phage tail tape measure protein" evidence="2">
    <location>
        <begin position="142"/>
        <end position="341"/>
    </location>
</feature>
<dbReference type="Pfam" id="PF10145">
    <property type="entry name" value="PhageMin_Tail"/>
    <property type="match status" value="1"/>
</dbReference>
<evidence type="ECO:0000259" key="2">
    <source>
        <dbReference type="Pfam" id="PF10145"/>
    </source>
</evidence>
<keyword evidence="1" id="KW-0472">Membrane</keyword>
<feature type="transmembrane region" description="Helical" evidence="1">
    <location>
        <begin position="449"/>
        <end position="471"/>
    </location>
</feature>
<dbReference type="RefSeq" id="WP_229864783.1">
    <property type="nucleotide sequence ID" value="NZ_BJND01000005.1"/>
</dbReference>
<keyword evidence="1" id="KW-0812">Transmembrane</keyword>
<comment type="caution">
    <text evidence="3">The sequence shown here is derived from an EMBL/GenBank/DDBJ whole genome shotgun (WGS) entry which is preliminary data.</text>
</comment>
<evidence type="ECO:0000256" key="1">
    <source>
        <dbReference type="SAM" id="Phobius"/>
    </source>
</evidence>
<protein>
    <recommendedName>
        <fullName evidence="2">Phage tail tape measure protein domain-containing protein</fullName>
    </recommendedName>
</protein>
<name>A0A4Y3VB93_9ACTN</name>
<dbReference type="InterPro" id="IPR010090">
    <property type="entry name" value="Phage_tape_meas"/>
</dbReference>
<organism evidence="3 4">
    <name type="scientific">Streptomyces spinoverrucosus</name>
    <dbReference type="NCBI Taxonomy" id="284043"/>
    <lineage>
        <taxon>Bacteria</taxon>
        <taxon>Bacillati</taxon>
        <taxon>Actinomycetota</taxon>
        <taxon>Actinomycetes</taxon>
        <taxon>Kitasatosporales</taxon>
        <taxon>Streptomycetaceae</taxon>
        <taxon>Streptomyces</taxon>
    </lineage>
</organism>
<keyword evidence="4" id="KW-1185">Reference proteome</keyword>
<feature type="transmembrane region" description="Helical" evidence="1">
    <location>
        <begin position="422"/>
        <end position="443"/>
    </location>
</feature>
<dbReference type="Proteomes" id="UP000317881">
    <property type="component" value="Unassembled WGS sequence"/>
</dbReference>
<evidence type="ECO:0000313" key="4">
    <source>
        <dbReference type="Proteomes" id="UP000317881"/>
    </source>
</evidence>
<gene>
    <name evidence="3" type="ORF">SSP24_06040</name>
</gene>
<keyword evidence="1" id="KW-1133">Transmembrane helix</keyword>
<feature type="transmembrane region" description="Helical" evidence="1">
    <location>
        <begin position="483"/>
        <end position="506"/>
    </location>
</feature>
<evidence type="ECO:0000313" key="3">
    <source>
        <dbReference type="EMBL" id="GEC02949.1"/>
    </source>
</evidence>
<sequence length="683" mass="70125">MAILEELLVRLGVDLSGTEGEIDSSADRIDQALDEIEDSARSLGNSVADAADDTAAALDDVAASADGVAGEAEQAAAGVEGALTGIAAGAAGAAVGALFMEGLNTALDMTTATSTLQAGFGLTQEEAARAGDIAGEVFAAGFSDSISGAADAVGNVIGAVGNMGDFTDAELKQMTQSAIVLGDVFGMDIPEAANAAGALIKQGLVQDGQEAFDVLTKAAQTLPASMAADIPAVVTEYGTHFKRIGLDAQTAFGLMSQFVQAGGRDIDQAADVLHEFARITSEETDRAAEGFRALGLDADKMLSDIGKGGKPAADALNLTLEALRGVKDPAQQAQLGVALFGDMAGEAAGALLAMNPATAAAASGMDQAAGAASRVTQGMAASPAQQFDAIMRTLSITLGEFLAPILSAVAGFLAQHSGLIQVLVPIILALAVGLGIAAVAQWAMNSAMLAWPGTWIIAAVLAVIAIIVLLWNQSERFRDIVLGVWRAVRSGIETAVLAVILAVGWLSKLPGRVAGWFGQMKDWAIRKALELVSWLRGLPGRVSAAVRGLFNGIPAAFRGAINSVIGSWNRLSFTIGGGSIMGVDIPSVTLSTPNIPYLAEGAIATGPTLAMVGEGREDEAILPLSRLDQMLSNNAAAPSVRKVQPQRMDIRFVNGSGDAFMDWLQSRIRIDFGGDVTNLNTTR</sequence>
<feature type="transmembrane region" description="Helical" evidence="1">
    <location>
        <begin position="394"/>
        <end position="415"/>
    </location>
</feature>
<dbReference type="EMBL" id="BJND01000005">
    <property type="protein sequence ID" value="GEC02949.1"/>
    <property type="molecule type" value="Genomic_DNA"/>
</dbReference>
<accession>A0A4Y3VB93</accession>
<proteinExistence type="predicted"/>
<dbReference type="AlphaFoldDB" id="A0A4Y3VB93"/>